<dbReference type="SUPFAM" id="SSF56784">
    <property type="entry name" value="HAD-like"/>
    <property type="match status" value="1"/>
</dbReference>
<evidence type="ECO:0000313" key="6">
    <source>
        <dbReference type="EMBL" id="GFF16854.1"/>
    </source>
</evidence>
<dbReference type="InterPro" id="IPR059112">
    <property type="entry name" value="CysZ/EI24"/>
</dbReference>
<keyword evidence="3" id="KW-0812">Transmembrane</keyword>
<dbReference type="PRINTS" id="PR00413">
    <property type="entry name" value="HADHALOGNASE"/>
</dbReference>
<evidence type="ECO:0000313" key="7">
    <source>
        <dbReference type="Proteomes" id="UP000452235"/>
    </source>
</evidence>
<dbReference type="InterPro" id="IPR006439">
    <property type="entry name" value="HAD-SF_hydro_IA"/>
</dbReference>
<dbReference type="InterPro" id="IPR023198">
    <property type="entry name" value="PGP-like_dom2"/>
</dbReference>
<dbReference type="GO" id="GO:0019120">
    <property type="term" value="F:hydrolase activity, acting on acid halide bonds, in C-halide compounds"/>
    <property type="evidence" value="ECO:0007669"/>
    <property type="project" value="InterPro"/>
</dbReference>
<dbReference type="PANTHER" id="PTHR34292:SF1">
    <property type="entry name" value="OUTER SPORE WALL PROTEIN RRT8"/>
    <property type="match status" value="1"/>
</dbReference>
<dbReference type="NCBIfam" id="TIGR01428">
    <property type="entry name" value="HAD_type_II"/>
    <property type="match status" value="1"/>
</dbReference>
<protein>
    <submittedName>
        <fullName evidence="6">Haloacid dehalogenase, type II</fullName>
    </submittedName>
</protein>
<evidence type="ECO:0000256" key="5">
    <source>
        <dbReference type="ARBA" id="ARBA00023136"/>
    </source>
</evidence>
<name>A0A5M3YW71_ASPTE</name>
<dbReference type="NCBIfam" id="TIGR01493">
    <property type="entry name" value="HAD-SF-IA-v2"/>
    <property type="match status" value="1"/>
</dbReference>
<proteinExistence type="inferred from homology"/>
<dbReference type="PANTHER" id="PTHR34292">
    <property type="entry name" value="OUTER SPORE WALL PROTEIN LDS1"/>
    <property type="match status" value="1"/>
</dbReference>
<dbReference type="OrthoDB" id="2107885at2759"/>
<dbReference type="SFLD" id="SFLDS00003">
    <property type="entry name" value="Haloacid_Dehalogenase"/>
    <property type="match status" value="1"/>
</dbReference>
<evidence type="ECO:0000256" key="3">
    <source>
        <dbReference type="ARBA" id="ARBA00022692"/>
    </source>
</evidence>
<keyword evidence="5" id="KW-0472">Membrane</keyword>
<dbReference type="Gene3D" id="1.10.150.240">
    <property type="entry name" value="Putative phosphatase, domain 2"/>
    <property type="match status" value="1"/>
</dbReference>
<dbReference type="GO" id="GO:0005628">
    <property type="term" value="C:prospore membrane"/>
    <property type="evidence" value="ECO:0007669"/>
    <property type="project" value="TreeGrafter"/>
</dbReference>
<dbReference type="VEuPathDB" id="FungiDB:ATEG_02974"/>
<keyword evidence="4" id="KW-1133">Transmembrane helix</keyword>
<gene>
    <name evidence="6" type="ORF">ATEIFO6365_0006019100</name>
</gene>
<evidence type="ECO:0000256" key="1">
    <source>
        <dbReference type="ARBA" id="ARBA00004141"/>
    </source>
</evidence>
<dbReference type="Proteomes" id="UP000452235">
    <property type="component" value="Unassembled WGS sequence"/>
</dbReference>
<dbReference type="GO" id="GO:0005811">
    <property type="term" value="C:lipid droplet"/>
    <property type="evidence" value="ECO:0007669"/>
    <property type="project" value="TreeGrafter"/>
</dbReference>
<dbReference type="GO" id="GO:0016791">
    <property type="term" value="F:phosphatase activity"/>
    <property type="evidence" value="ECO:0007669"/>
    <property type="project" value="UniProtKB-ARBA"/>
</dbReference>
<comment type="similarity">
    <text evidence="2">Belongs to the HAD-like hydrolase superfamily. S-2-haloalkanoic acid dehalogenase family.</text>
</comment>
<organism evidence="6 7">
    <name type="scientific">Aspergillus terreus</name>
    <dbReference type="NCBI Taxonomy" id="33178"/>
    <lineage>
        <taxon>Eukaryota</taxon>
        <taxon>Fungi</taxon>
        <taxon>Dikarya</taxon>
        <taxon>Ascomycota</taxon>
        <taxon>Pezizomycotina</taxon>
        <taxon>Eurotiomycetes</taxon>
        <taxon>Eurotiomycetidae</taxon>
        <taxon>Eurotiales</taxon>
        <taxon>Aspergillaceae</taxon>
        <taxon>Aspergillus</taxon>
        <taxon>Aspergillus subgen. Circumdati</taxon>
    </lineage>
</organism>
<dbReference type="InterPro" id="IPR023214">
    <property type="entry name" value="HAD_sf"/>
</dbReference>
<dbReference type="Pfam" id="PF07264">
    <property type="entry name" value="EI24"/>
    <property type="match status" value="1"/>
</dbReference>
<evidence type="ECO:0000256" key="2">
    <source>
        <dbReference type="ARBA" id="ARBA00008106"/>
    </source>
</evidence>
<reference evidence="6 7" key="1">
    <citation type="submission" date="2020-01" db="EMBL/GenBank/DDBJ databases">
        <title>Aspergillus terreus IFO 6365 whole genome shotgun sequence.</title>
        <authorList>
            <person name="Kanamasa S."/>
            <person name="Takahashi H."/>
        </authorList>
    </citation>
    <scope>NUCLEOTIDE SEQUENCE [LARGE SCALE GENOMIC DNA]</scope>
    <source>
        <strain evidence="6 7">IFO 6365</strain>
    </source>
</reference>
<dbReference type="InterPro" id="IPR052786">
    <property type="entry name" value="Spore_wall_assembly"/>
</dbReference>
<accession>A0A5M3YW71</accession>
<keyword evidence="7" id="KW-1185">Reference proteome</keyword>
<dbReference type="InterPro" id="IPR006328">
    <property type="entry name" value="2-HAD"/>
</dbReference>
<dbReference type="InterPro" id="IPR036412">
    <property type="entry name" value="HAD-like_sf"/>
</dbReference>
<dbReference type="AlphaFoldDB" id="A0A5M3YW71"/>
<sequence length="529" mass="60279">MTARQIVLAFDIYGTLLSPDSICKEVEKYFDEKRSRQVAELWRRYQLEYSWRLTTMDCYSSFRDVTKNALVHALRELDSHLDTDDINQLLIAYNSIATFHDVEPTLERIAQMPYVKTVIFSNGTADMLSDSLARSSVLYRHRSVFKDVVSVDDIRKYKPAREVYEYLAQRVRKGPAEFSDIWLVSGNPFDVIGARNVGLRAIWVDRAQKGWKDQAMPSLHPTAIVHQLEQVVDVINNNHAQQNAATYLRVNTMSIVKAKCTAVNISKRSTPEEEEFGGIYYFASHRFLWPLFKTRLIPIVLLSTFIYVILFLFAYLPQVAFLAIFQGAGAWVNGAFLVLGEGAAIVAALFEAFFVDETLVDIFDAVLVNEGHGELVTTSRVLYPQGDDVVKRLGKPTHSAVYAPFSFRQIVEFILLLPLNFIPVAGTPMFLVLTGYRAGPFHHWRYFQLLDLSKQQRKQSIRRRQLQYTTFGTVALLLQLIPPLSMFFLMSTAVGSALWAVDIETKRGLVESTTDRIGEFHDDNDETNI</sequence>
<comment type="caution">
    <text evidence="6">The sequence shown here is derived from an EMBL/GenBank/DDBJ whole genome shotgun (WGS) entry which is preliminary data.</text>
</comment>
<comment type="subcellular location">
    <subcellularLocation>
        <location evidence="1">Membrane</location>
        <topology evidence="1">Multi-pass membrane protein</topology>
    </subcellularLocation>
</comment>
<evidence type="ECO:0000256" key="4">
    <source>
        <dbReference type="ARBA" id="ARBA00022989"/>
    </source>
</evidence>
<dbReference type="GO" id="GO:0005619">
    <property type="term" value="C:ascospore wall"/>
    <property type="evidence" value="ECO:0007669"/>
    <property type="project" value="TreeGrafter"/>
</dbReference>
<dbReference type="Gene3D" id="3.40.50.1000">
    <property type="entry name" value="HAD superfamily/HAD-like"/>
    <property type="match status" value="1"/>
</dbReference>
<dbReference type="VEuPathDB" id="FungiDB:ATEG_02973"/>
<dbReference type="Pfam" id="PF00702">
    <property type="entry name" value="Hydrolase"/>
    <property type="match status" value="1"/>
</dbReference>
<dbReference type="EMBL" id="BLJY01000006">
    <property type="protein sequence ID" value="GFF16854.1"/>
    <property type="molecule type" value="Genomic_DNA"/>
</dbReference>
<dbReference type="SFLD" id="SFLDG01129">
    <property type="entry name" value="C1.5:_HAD__Beta-PGM__Phosphata"/>
    <property type="match status" value="1"/>
</dbReference>